<evidence type="ECO:0000313" key="8">
    <source>
        <dbReference type="EMBL" id="AAS41190.1"/>
    </source>
</evidence>
<evidence type="ECO:0000256" key="4">
    <source>
        <dbReference type="ARBA" id="ARBA00022989"/>
    </source>
</evidence>
<comment type="similarity">
    <text evidence="2">Belongs to the UPF0073 (Hly-III) family.</text>
</comment>
<keyword evidence="3 7" id="KW-0812">Transmembrane</keyword>
<dbReference type="InterPro" id="IPR004254">
    <property type="entry name" value="AdipoR/HlyIII-related"/>
</dbReference>
<evidence type="ECO:0000256" key="2">
    <source>
        <dbReference type="ARBA" id="ARBA00008488"/>
    </source>
</evidence>
<dbReference type="EMBL" id="AE017194">
    <property type="protein sequence ID" value="AAS41190.1"/>
    <property type="molecule type" value="Genomic_DNA"/>
</dbReference>
<dbReference type="HOGENOM" id="CLU_051078_1_0_9"/>
<dbReference type="PANTHER" id="PTHR20855">
    <property type="entry name" value="ADIPOR/PROGESTIN RECEPTOR-RELATED"/>
    <property type="match status" value="1"/>
</dbReference>
<dbReference type="Pfam" id="PF03006">
    <property type="entry name" value="HlyIII"/>
    <property type="match status" value="1"/>
</dbReference>
<dbReference type="SMR" id="Q738X2"/>
<evidence type="ECO:0000256" key="6">
    <source>
        <dbReference type="PIRSR" id="PIRSR604254-1"/>
    </source>
</evidence>
<protein>
    <submittedName>
        <fullName evidence="8">Hemolysin III</fullName>
    </submittedName>
</protein>
<feature type="transmembrane region" description="Helical" evidence="7">
    <location>
        <begin position="158"/>
        <end position="178"/>
    </location>
</feature>
<feature type="transmembrane region" description="Helical" evidence="7">
    <location>
        <begin position="131"/>
        <end position="151"/>
    </location>
</feature>
<name>Q738X2_BACC1</name>
<feature type="transmembrane region" description="Helical" evidence="7">
    <location>
        <begin position="107"/>
        <end position="125"/>
    </location>
</feature>
<accession>Q738X2</accession>
<dbReference type="AlphaFoldDB" id="Q738X2"/>
<feature type="transmembrane region" description="Helical" evidence="7">
    <location>
        <begin position="184"/>
        <end position="205"/>
    </location>
</feature>
<keyword evidence="5 7" id="KW-0472">Membrane</keyword>
<comment type="subcellular location">
    <subcellularLocation>
        <location evidence="1">Endomembrane system</location>
        <topology evidence="1">Multi-pass membrane protein</topology>
    </subcellularLocation>
</comment>
<proteinExistence type="inferred from homology"/>
<sequence length="239" mass="26991">MYDMVREKTYYFMIVERITIMTEKMTRMTQFVKEEIANAITHGIGAILSIPALIILIIHASKHGTASAVVAFTVYGVSMFLLYLFSTLLHSIHHPKVEKLFTILDHSAIYLLIAGTYTPFLLITLRGPLGWTLLAIIWTLAIGGIIFKIFFVRRFIKASTLCYIIMGWLIIVAIKPLYENLTGHGFSLLLAGGILYSVGAIFFLWEKLPFNHAIWHLFVLGGSAMMFFCVLFYVLPTAS</sequence>
<evidence type="ECO:0000256" key="7">
    <source>
        <dbReference type="SAM" id="Phobius"/>
    </source>
</evidence>
<reference evidence="8 9" key="1">
    <citation type="journal article" date="2004" name="Nucleic Acids Res.">
        <title>The genome sequence of Bacillus cereus ATCC 10987 reveals metabolic adaptations and a large plasmid related to Bacillus anthracis pXO1.</title>
        <authorList>
            <person name="Rasko D.A."/>
            <person name="Ravel J."/>
            <person name="Okstad O.A."/>
            <person name="Helgason E."/>
            <person name="Cer R.Z."/>
            <person name="Jiang L."/>
            <person name="Shores K.A."/>
            <person name="Fouts D.E."/>
            <person name="Tourasse N.J."/>
            <person name="Angiuoli S.V."/>
            <person name="Kolonay J."/>
            <person name="Nelson W.C."/>
            <person name="Kolsto A.-B."/>
            <person name="Fraser C.M."/>
            <person name="Read T.D."/>
        </authorList>
    </citation>
    <scope>NUCLEOTIDE SEQUENCE [LARGE SCALE GENOMIC DNA]</scope>
    <source>
        <strain evidence="9">ATCC 10987 / NRS 248</strain>
    </source>
</reference>
<evidence type="ECO:0000313" key="9">
    <source>
        <dbReference type="Proteomes" id="UP000002527"/>
    </source>
</evidence>
<dbReference type="NCBIfam" id="TIGR01065">
    <property type="entry name" value="hlyIII"/>
    <property type="match status" value="1"/>
</dbReference>
<organism evidence="8 9">
    <name type="scientific">Bacillus cereus (strain ATCC 10987 / NRS 248)</name>
    <dbReference type="NCBI Taxonomy" id="222523"/>
    <lineage>
        <taxon>Bacteria</taxon>
        <taxon>Bacillati</taxon>
        <taxon>Bacillota</taxon>
        <taxon>Bacilli</taxon>
        <taxon>Bacillales</taxon>
        <taxon>Bacillaceae</taxon>
        <taxon>Bacillus</taxon>
        <taxon>Bacillus cereus group</taxon>
    </lineage>
</organism>
<dbReference type="KEGG" id="bca:BCE_2271"/>
<evidence type="ECO:0000256" key="3">
    <source>
        <dbReference type="ARBA" id="ARBA00022692"/>
    </source>
</evidence>
<dbReference type="InterPro" id="IPR005744">
    <property type="entry name" value="Hy-lIII"/>
</dbReference>
<keyword evidence="6" id="KW-0862">Zinc</keyword>
<feature type="binding site" evidence="6">
    <location>
        <position position="212"/>
    </location>
    <ligand>
        <name>Zn(2+)</name>
        <dbReference type="ChEBI" id="CHEBI:29105"/>
    </ligand>
</feature>
<dbReference type="GO" id="GO:0046872">
    <property type="term" value="F:metal ion binding"/>
    <property type="evidence" value="ECO:0007669"/>
    <property type="project" value="UniProtKB-KW"/>
</dbReference>
<gene>
    <name evidence="8" type="primary">hlY</name>
    <name evidence="8" type="ordered locus">BCE_2271</name>
</gene>
<evidence type="ECO:0000256" key="1">
    <source>
        <dbReference type="ARBA" id="ARBA00004127"/>
    </source>
</evidence>
<dbReference type="Proteomes" id="UP000002527">
    <property type="component" value="Chromosome"/>
</dbReference>
<feature type="transmembrane region" description="Helical" evidence="7">
    <location>
        <begin position="36"/>
        <end position="60"/>
    </location>
</feature>
<feature type="transmembrane region" description="Helical" evidence="7">
    <location>
        <begin position="66"/>
        <end position="86"/>
    </location>
</feature>
<keyword evidence="6" id="KW-0479">Metal-binding</keyword>
<dbReference type="GO" id="GO:0016020">
    <property type="term" value="C:membrane"/>
    <property type="evidence" value="ECO:0007669"/>
    <property type="project" value="InterPro"/>
</dbReference>
<feature type="binding site" evidence="6">
    <location>
        <position position="216"/>
    </location>
    <ligand>
        <name>Zn(2+)</name>
        <dbReference type="ChEBI" id="CHEBI:29105"/>
    </ligand>
</feature>
<feature type="binding site" evidence="6">
    <location>
        <position position="90"/>
    </location>
    <ligand>
        <name>Zn(2+)</name>
        <dbReference type="ChEBI" id="CHEBI:29105"/>
    </ligand>
</feature>
<dbReference type="PANTHER" id="PTHR20855:SF129">
    <property type="entry name" value="HEMOLYSIN-3 HOMOLOG"/>
    <property type="match status" value="1"/>
</dbReference>
<dbReference type="GO" id="GO:0012505">
    <property type="term" value="C:endomembrane system"/>
    <property type="evidence" value="ECO:0007669"/>
    <property type="project" value="UniProtKB-SubCell"/>
</dbReference>
<keyword evidence="4 7" id="KW-1133">Transmembrane helix</keyword>
<feature type="transmembrane region" description="Helical" evidence="7">
    <location>
        <begin position="217"/>
        <end position="235"/>
    </location>
</feature>
<evidence type="ECO:0000256" key="5">
    <source>
        <dbReference type="ARBA" id="ARBA00023136"/>
    </source>
</evidence>
<dbReference type="GO" id="GO:0140911">
    <property type="term" value="F:pore-forming activity"/>
    <property type="evidence" value="ECO:0007669"/>
    <property type="project" value="InterPro"/>
</dbReference>